<comment type="caution">
    <text evidence="11">The sequence shown here is derived from an EMBL/GenBank/DDBJ whole genome shotgun (WGS) entry which is preliminary data.</text>
</comment>
<name>A0A0G1GMJ1_9BACT</name>
<feature type="domain" description="GHMP kinase N-terminal" evidence="10">
    <location>
        <begin position="74"/>
        <end position="161"/>
    </location>
</feature>
<sequence>MLLSWIMKKVTVSAPGKIHLMGEHAVVYGKPALLSAINKRLIVTIEGSKAVNSRPGLEAGEIQIRTIPQEADSYIRHAINVACRSLRKELPSIQILVKTDIPPGFHLGSSAAIAVATVGAMYYFFTKKWDLEKINALSYEVEKKMHGNPSGGDNTTVTYGGFILYQKKSESEKVFKRLFFSVPQLLNHFYLINTGRPKENTGEMVNMVSKKFKLQTSKYNELFNTNEKQVKRIVDALHNGDEETLVDAIRKGEQTLEDMGVVSDKVKPLIREIEKAGGAAKILGGGGISDGVGFLLCYHHNVKSIQPILKQYGYAIQKVILGEEGVRIETK</sequence>
<dbReference type="NCBIfam" id="TIGR00549">
    <property type="entry name" value="mevalon_kin"/>
    <property type="match status" value="1"/>
</dbReference>
<comment type="pathway">
    <text evidence="9">Isoprenoid biosynthesis; isopentenyl diphosphate biosynthesis via mevalonate pathway; isopentenyl diphosphate from (R)-mevalonate: step 1/3.</text>
</comment>
<proteinExistence type="predicted"/>
<dbReference type="GO" id="GO:0005524">
    <property type="term" value="F:ATP binding"/>
    <property type="evidence" value="ECO:0007669"/>
    <property type="project" value="UniProtKB-KW"/>
</dbReference>
<keyword evidence="4" id="KW-0547">Nucleotide-binding</keyword>
<keyword evidence="6" id="KW-0067">ATP-binding</keyword>
<evidence type="ECO:0000256" key="4">
    <source>
        <dbReference type="ARBA" id="ARBA00022741"/>
    </source>
</evidence>
<evidence type="ECO:0000256" key="3">
    <source>
        <dbReference type="ARBA" id="ARBA00022679"/>
    </source>
</evidence>
<evidence type="ECO:0000256" key="6">
    <source>
        <dbReference type="ARBA" id="ARBA00022840"/>
    </source>
</evidence>
<dbReference type="GO" id="GO:0005829">
    <property type="term" value="C:cytosol"/>
    <property type="evidence" value="ECO:0007669"/>
    <property type="project" value="TreeGrafter"/>
</dbReference>
<dbReference type="Pfam" id="PF00288">
    <property type="entry name" value="GHMP_kinases_N"/>
    <property type="match status" value="1"/>
</dbReference>
<keyword evidence="3" id="KW-0808">Transferase</keyword>
<accession>A0A0G1GMJ1</accession>
<dbReference type="EMBL" id="LCHM01000043">
    <property type="protein sequence ID" value="KKT36161.1"/>
    <property type="molecule type" value="Genomic_DNA"/>
</dbReference>
<evidence type="ECO:0000313" key="11">
    <source>
        <dbReference type="EMBL" id="KKT36161.1"/>
    </source>
</evidence>
<dbReference type="InterPro" id="IPR006204">
    <property type="entry name" value="GHMP_kinase_N_dom"/>
</dbReference>
<dbReference type="InterPro" id="IPR014721">
    <property type="entry name" value="Ribsml_uS5_D2-typ_fold_subgr"/>
</dbReference>
<dbReference type="PANTHER" id="PTHR43290">
    <property type="entry name" value="MEVALONATE KINASE"/>
    <property type="match status" value="1"/>
</dbReference>
<keyword evidence="7" id="KW-0460">Magnesium</keyword>
<evidence type="ECO:0000256" key="2">
    <source>
        <dbReference type="ARBA" id="ARBA00022516"/>
    </source>
</evidence>
<evidence type="ECO:0000256" key="7">
    <source>
        <dbReference type="ARBA" id="ARBA00022842"/>
    </source>
</evidence>
<dbReference type="SUPFAM" id="SSF55060">
    <property type="entry name" value="GHMP Kinase, C-terminal domain"/>
    <property type="match status" value="1"/>
</dbReference>
<keyword evidence="1" id="KW-0963">Cytoplasm</keyword>
<keyword evidence="5 11" id="KW-0418">Kinase</keyword>
<dbReference type="GO" id="GO:0019287">
    <property type="term" value="P:isopentenyl diphosphate biosynthetic process, mevalonate pathway"/>
    <property type="evidence" value="ECO:0007669"/>
    <property type="project" value="UniProtKB-UniPathway"/>
</dbReference>
<dbReference type="InterPro" id="IPR020568">
    <property type="entry name" value="Ribosomal_Su5_D2-typ_SF"/>
</dbReference>
<dbReference type="PRINTS" id="PR00959">
    <property type="entry name" value="MEVGALKINASE"/>
</dbReference>
<evidence type="ECO:0000313" key="12">
    <source>
        <dbReference type="Proteomes" id="UP000034617"/>
    </source>
</evidence>
<dbReference type="Gene3D" id="3.30.230.10">
    <property type="match status" value="1"/>
</dbReference>
<dbReference type="UniPathway" id="UPA00057">
    <property type="reaction ID" value="UER00098"/>
</dbReference>
<dbReference type="PATRIC" id="fig|1618447.3.peg.932"/>
<organism evidence="11 12">
    <name type="scientific">Candidatus Gottesmanbacteria bacterium GW2011_GWB1_44_11c</name>
    <dbReference type="NCBI Taxonomy" id="1618447"/>
    <lineage>
        <taxon>Bacteria</taxon>
        <taxon>Candidatus Gottesmaniibacteriota</taxon>
    </lineage>
</organism>
<dbReference type="Proteomes" id="UP000034617">
    <property type="component" value="Unassembled WGS sequence"/>
</dbReference>
<gene>
    <name evidence="11" type="ORF">UW22_C0043G0006</name>
</gene>
<keyword evidence="2" id="KW-0444">Lipid biosynthesis</keyword>
<evidence type="ECO:0000256" key="8">
    <source>
        <dbReference type="ARBA" id="ARBA00023098"/>
    </source>
</evidence>
<reference evidence="11 12" key="1">
    <citation type="journal article" date="2015" name="Nature">
        <title>rRNA introns, odd ribosomes, and small enigmatic genomes across a large radiation of phyla.</title>
        <authorList>
            <person name="Brown C.T."/>
            <person name="Hug L.A."/>
            <person name="Thomas B.C."/>
            <person name="Sharon I."/>
            <person name="Castelle C.J."/>
            <person name="Singh A."/>
            <person name="Wilkins M.J."/>
            <person name="Williams K.H."/>
            <person name="Banfield J.F."/>
        </authorList>
    </citation>
    <scope>NUCLEOTIDE SEQUENCE [LARGE SCALE GENOMIC DNA]</scope>
</reference>
<dbReference type="Gene3D" id="3.30.70.890">
    <property type="entry name" value="GHMP kinase, C-terminal domain"/>
    <property type="match status" value="1"/>
</dbReference>
<dbReference type="AlphaFoldDB" id="A0A0G1GMJ1"/>
<dbReference type="SUPFAM" id="SSF54211">
    <property type="entry name" value="Ribosomal protein S5 domain 2-like"/>
    <property type="match status" value="1"/>
</dbReference>
<evidence type="ECO:0000256" key="1">
    <source>
        <dbReference type="ARBA" id="ARBA00022490"/>
    </source>
</evidence>
<evidence type="ECO:0000256" key="5">
    <source>
        <dbReference type="ARBA" id="ARBA00022777"/>
    </source>
</evidence>
<dbReference type="PANTHER" id="PTHR43290:SF2">
    <property type="entry name" value="MEVALONATE KINASE"/>
    <property type="match status" value="1"/>
</dbReference>
<evidence type="ECO:0000259" key="10">
    <source>
        <dbReference type="Pfam" id="PF00288"/>
    </source>
</evidence>
<protein>
    <submittedName>
        <fullName evidence="11">Mevalonate kinase</fullName>
    </submittedName>
</protein>
<dbReference type="GO" id="GO:0004496">
    <property type="term" value="F:mevalonate kinase activity"/>
    <property type="evidence" value="ECO:0007669"/>
    <property type="project" value="InterPro"/>
</dbReference>
<evidence type="ECO:0000256" key="9">
    <source>
        <dbReference type="ARBA" id="ARBA00029438"/>
    </source>
</evidence>
<dbReference type="InterPro" id="IPR006205">
    <property type="entry name" value="Mev_gal_kin"/>
</dbReference>
<dbReference type="InterPro" id="IPR036554">
    <property type="entry name" value="GHMP_kinase_C_sf"/>
</dbReference>
<keyword evidence="8" id="KW-0443">Lipid metabolism</keyword>